<dbReference type="RefSeq" id="WP_154537605.1">
    <property type="nucleotide sequence ID" value="NZ_JAXDWS010000010.1"/>
</dbReference>
<dbReference type="AlphaFoldDB" id="A0A6N7WZ99"/>
<dbReference type="Proteomes" id="UP000440713">
    <property type="component" value="Unassembled WGS sequence"/>
</dbReference>
<organism evidence="1 2">
    <name type="scientific">Peptostreptococcus porci</name>
    <dbReference type="NCBI Taxonomy" id="2652282"/>
    <lineage>
        <taxon>Bacteria</taxon>
        <taxon>Bacillati</taxon>
        <taxon>Bacillota</taxon>
        <taxon>Clostridia</taxon>
        <taxon>Peptostreptococcales</taxon>
        <taxon>Peptostreptococcaceae</taxon>
        <taxon>Peptostreptococcus</taxon>
    </lineage>
</organism>
<protein>
    <submittedName>
        <fullName evidence="1">Uncharacterized protein</fullName>
    </submittedName>
</protein>
<evidence type="ECO:0000313" key="1">
    <source>
        <dbReference type="EMBL" id="MST62205.1"/>
    </source>
</evidence>
<name>A0A6N7WZ99_9FIRM</name>
<evidence type="ECO:0000313" key="2">
    <source>
        <dbReference type="Proteomes" id="UP000440713"/>
    </source>
</evidence>
<comment type="caution">
    <text evidence="1">The sequence shown here is derived from an EMBL/GenBank/DDBJ whole genome shotgun (WGS) entry which is preliminary data.</text>
</comment>
<reference evidence="1 2" key="1">
    <citation type="submission" date="2019-08" db="EMBL/GenBank/DDBJ databases">
        <title>In-depth cultivation of the pig gut microbiome towards novel bacterial diversity and tailored functional studies.</title>
        <authorList>
            <person name="Wylensek D."/>
            <person name="Hitch T.C.A."/>
            <person name="Clavel T."/>
        </authorList>
    </citation>
    <scope>NUCLEOTIDE SEQUENCE [LARGE SCALE GENOMIC DNA]</scope>
    <source>
        <strain evidence="1 2">WCA-SAB-591-4A-A</strain>
    </source>
</reference>
<proteinExistence type="predicted"/>
<sequence>MDLNNNDIEKLNSDLELSCITNLLLEIIKKNHEDMIYDINFIFLDKALDIKTYEKIFVELLGGYQKEFISKGIIPNIEDIHEKLIKIISINDNFLEGISYLNKDKYNLDFTKKFLTKIEEKNKEFTFLTKLK</sequence>
<accession>A0A6N7WZ99</accession>
<gene>
    <name evidence="1" type="ORF">FYJ71_04345</name>
</gene>
<keyword evidence="2" id="KW-1185">Reference proteome</keyword>
<dbReference type="EMBL" id="VUNE01000002">
    <property type="protein sequence ID" value="MST62205.1"/>
    <property type="molecule type" value="Genomic_DNA"/>
</dbReference>